<feature type="domain" description="PAC" evidence="8">
    <location>
        <begin position="377"/>
        <end position="431"/>
    </location>
</feature>
<dbReference type="Gene3D" id="3.30.565.10">
    <property type="entry name" value="Histidine kinase-like ATPase, C-terminal domain"/>
    <property type="match status" value="1"/>
</dbReference>
<dbReference type="Pfam" id="PF02518">
    <property type="entry name" value="HATPase_c"/>
    <property type="match status" value="1"/>
</dbReference>
<proteinExistence type="predicted"/>
<dbReference type="SUPFAM" id="SSF55785">
    <property type="entry name" value="PYP-like sensor domain (PAS domain)"/>
    <property type="match status" value="4"/>
</dbReference>
<evidence type="ECO:0000256" key="1">
    <source>
        <dbReference type="ARBA" id="ARBA00000085"/>
    </source>
</evidence>
<feature type="domain" description="PAC" evidence="8">
    <location>
        <begin position="632"/>
        <end position="684"/>
    </location>
</feature>
<evidence type="ECO:0000256" key="2">
    <source>
        <dbReference type="ARBA" id="ARBA00012438"/>
    </source>
</evidence>
<dbReference type="SMART" id="SM00388">
    <property type="entry name" value="HisKA"/>
    <property type="match status" value="1"/>
</dbReference>
<dbReference type="Proteomes" id="UP000190961">
    <property type="component" value="Unassembled WGS sequence"/>
</dbReference>
<keyword evidence="10" id="KW-1185">Reference proteome</keyword>
<feature type="domain" description="PAC" evidence="8">
    <location>
        <begin position="506"/>
        <end position="558"/>
    </location>
</feature>
<dbReference type="GO" id="GO:0000155">
    <property type="term" value="F:phosphorelay sensor kinase activity"/>
    <property type="evidence" value="ECO:0007669"/>
    <property type="project" value="InterPro"/>
</dbReference>
<keyword evidence="3" id="KW-0597">Phosphoprotein</keyword>
<evidence type="ECO:0000313" key="9">
    <source>
        <dbReference type="EMBL" id="SKC86597.1"/>
    </source>
</evidence>
<dbReference type="PANTHER" id="PTHR43304">
    <property type="entry name" value="PHYTOCHROME-LIKE PROTEIN CPH1"/>
    <property type="match status" value="1"/>
</dbReference>
<dbReference type="SMART" id="SM00091">
    <property type="entry name" value="PAS"/>
    <property type="match status" value="4"/>
</dbReference>
<dbReference type="Gene3D" id="3.30.450.20">
    <property type="entry name" value="PAS domain"/>
    <property type="match status" value="4"/>
</dbReference>
<dbReference type="InterPro" id="IPR005467">
    <property type="entry name" value="His_kinase_dom"/>
</dbReference>
<sequence>MDMATLEFEQIKTRHILFKIRLQSVIKGSAIDDTSLGSHHLATIEKWIHEKAERYIHIAAVSELERVHAKIQECAEKLIALYKNSITEEIGEVLSQLEVLTEKFSELLETVEKEIKAQDAEASGIPAIPKEITIGYQELLELHELIQKQDELVRAHKINEQRARDEVRGTENKFRSTVMQAPVGITILRGPEFVIELANETYLQIVDRHENDFVGKRLFDALPEVKTAVEPLLNEVLQTGRSYYGNEFAVNLKRFGKIEKSYFSFVYQALREHDGRVSGIIVVATDVTTQVEARYALQQSENQFRNLAAQSPIAMAILKGKDWIIDMANESLLKKLWRRKAHEVYGKKLMDVFPELKDQQFPAQLNEVYNSGRAYKENEAVAYIDGKDGTRKFYLDFEYAPLFETDGTVSGIMVTVSDVTEKAESRQQIKDAVERLSLATEGTQLATWDLNLVTFDIIYSKRLLKIFGYDEDKILTHPEMRSHVHPDDIHSVVEKAFEKALLTGIYYYEARIIRPDKSVHWIRTHGKVIFDIHHAPVRMLGTMMDVTEEKRYKQAIEESERKFRMLADSMPQLIWTADAQGNLNYFSQSVFDYAGLTNEQLMNEGWLQIVHPDDREENVRLWKDALATGKPFIFEHRFRRHDGVYRWQLSRATPQVDADEVIQMWVGTSTDINDRKLFIDELELQVQQRTRELHLTNENLIRSNYELAQFAYVASHDLQEPLRKIQTFVSRIAESKESSFSAKDKDYFNRVQNASGRMQQLIQDLLSFSRTNASESHFEIADVNAILQNVLEQLAETMDQKGAVINFSSLPTVRIIPYQFEQLFTNIISNALKFSNPEIAPRIDIACSTVSSETIQHSVGETTSTYYQIAITDNGIGFDPQFSERIFQVFQRLHGRNEYEGTGIGLAICKKIVENHHGFIKAIGEPGKGATFFIYIPATA</sequence>
<protein>
    <recommendedName>
        <fullName evidence="2">histidine kinase</fullName>
        <ecNumber evidence="2">2.7.13.3</ecNumber>
    </recommendedName>
</protein>
<dbReference type="InterPro" id="IPR036890">
    <property type="entry name" value="HATPase_C_sf"/>
</dbReference>
<evidence type="ECO:0000256" key="4">
    <source>
        <dbReference type="ARBA" id="ARBA00022679"/>
    </source>
</evidence>
<dbReference type="Pfam" id="PF08448">
    <property type="entry name" value="PAS_4"/>
    <property type="match status" value="2"/>
</dbReference>
<evidence type="ECO:0000256" key="3">
    <source>
        <dbReference type="ARBA" id="ARBA00022553"/>
    </source>
</evidence>
<keyword evidence="5" id="KW-0418">Kinase</keyword>
<dbReference type="CDD" id="cd00082">
    <property type="entry name" value="HisKA"/>
    <property type="match status" value="1"/>
</dbReference>
<dbReference type="InterPro" id="IPR000700">
    <property type="entry name" value="PAS-assoc_C"/>
</dbReference>
<dbReference type="InterPro" id="IPR013655">
    <property type="entry name" value="PAS_fold_3"/>
</dbReference>
<dbReference type="STRING" id="688867.SAMN05660236_5189"/>
<evidence type="ECO:0000256" key="5">
    <source>
        <dbReference type="ARBA" id="ARBA00022777"/>
    </source>
</evidence>
<feature type="domain" description="PAS" evidence="7">
    <location>
        <begin position="459"/>
        <end position="504"/>
    </location>
</feature>
<dbReference type="PROSITE" id="PS50113">
    <property type="entry name" value="PAC"/>
    <property type="match status" value="3"/>
</dbReference>
<organism evidence="9 10">
    <name type="scientific">Ohtaekwangia koreensis</name>
    <dbReference type="NCBI Taxonomy" id="688867"/>
    <lineage>
        <taxon>Bacteria</taxon>
        <taxon>Pseudomonadati</taxon>
        <taxon>Bacteroidota</taxon>
        <taxon>Cytophagia</taxon>
        <taxon>Cytophagales</taxon>
        <taxon>Fulvivirgaceae</taxon>
        <taxon>Ohtaekwangia</taxon>
    </lineage>
</organism>
<dbReference type="PANTHER" id="PTHR43304:SF1">
    <property type="entry name" value="PAC DOMAIN-CONTAINING PROTEIN"/>
    <property type="match status" value="1"/>
</dbReference>
<dbReference type="SMART" id="SM00387">
    <property type="entry name" value="HATPase_c"/>
    <property type="match status" value="1"/>
</dbReference>
<dbReference type="AlphaFoldDB" id="A0A1T5MEG0"/>
<keyword evidence="4" id="KW-0808">Transferase</keyword>
<dbReference type="InterPro" id="IPR003594">
    <property type="entry name" value="HATPase_dom"/>
</dbReference>
<dbReference type="CDD" id="cd00130">
    <property type="entry name" value="PAS"/>
    <property type="match status" value="2"/>
</dbReference>
<dbReference type="EMBL" id="FUZU01000004">
    <property type="protein sequence ID" value="SKC86597.1"/>
    <property type="molecule type" value="Genomic_DNA"/>
</dbReference>
<dbReference type="Gene3D" id="1.20.120.30">
    <property type="entry name" value="Aspartate receptor, ligand-binding domain"/>
    <property type="match status" value="1"/>
</dbReference>
<comment type="catalytic activity">
    <reaction evidence="1">
        <text>ATP + protein L-histidine = ADP + protein N-phospho-L-histidine.</text>
        <dbReference type="EC" id="2.7.13.3"/>
    </reaction>
</comment>
<dbReference type="PROSITE" id="PS50109">
    <property type="entry name" value="HIS_KIN"/>
    <property type="match status" value="1"/>
</dbReference>
<evidence type="ECO:0000313" key="10">
    <source>
        <dbReference type="Proteomes" id="UP000190961"/>
    </source>
</evidence>
<gene>
    <name evidence="9" type="ORF">SAMN05660236_5189</name>
</gene>
<dbReference type="EC" id="2.7.13.3" evidence="2"/>
<feature type="domain" description="PAS" evidence="7">
    <location>
        <begin position="559"/>
        <end position="629"/>
    </location>
</feature>
<dbReference type="InterPro" id="IPR036097">
    <property type="entry name" value="HisK_dim/P_sf"/>
</dbReference>
<dbReference type="SMART" id="SM00086">
    <property type="entry name" value="PAC"/>
    <property type="match status" value="3"/>
</dbReference>
<dbReference type="SUPFAM" id="SSF55874">
    <property type="entry name" value="ATPase domain of HSP90 chaperone/DNA topoisomerase II/histidine kinase"/>
    <property type="match status" value="1"/>
</dbReference>
<accession>A0A1T5MEG0</accession>
<evidence type="ECO:0000259" key="6">
    <source>
        <dbReference type="PROSITE" id="PS50109"/>
    </source>
</evidence>
<dbReference type="FunFam" id="3.30.450.20:FF:000099">
    <property type="entry name" value="Sensory box sensor histidine kinase"/>
    <property type="match status" value="1"/>
</dbReference>
<dbReference type="Gene3D" id="1.10.287.130">
    <property type="match status" value="1"/>
</dbReference>
<dbReference type="Pfam" id="PF08447">
    <property type="entry name" value="PAS_3"/>
    <property type="match status" value="2"/>
</dbReference>
<dbReference type="InterPro" id="IPR004358">
    <property type="entry name" value="Sig_transdc_His_kin-like_C"/>
</dbReference>
<name>A0A1T5MEG0_9BACT</name>
<dbReference type="SUPFAM" id="SSF47384">
    <property type="entry name" value="Homodimeric domain of signal transducing histidine kinase"/>
    <property type="match status" value="1"/>
</dbReference>
<dbReference type="InterPro" id="IPR013656">
    <property type="entry name" value="PAS_4"/>
</dbReference>
<evidence type="ECO:0000259" key="8">
    <source>
        <dbReference type="PROSITE" id="PS50113"/>
    </source>
</evidence>
<dbReference type="Gene3D" id="2.10.70.100">
    <property type="match status" value="1"/>
</dbReference>
<dbReference type="InterPro" id="IPR035965">
    <property type="entry name" value="PAS-like_dom_sf"/>
</dbReference>
<dbReference type="InterPro" id="IPR052162">
    <property type="entry name" value="Sensor_kinase/Photoreceptor"/>
</dbReference>
<dbReference type="NCBIfam" id="TIGR00229">
    <property type="entry name" value="sensory_box"/>
    <property type="match status" value="3"/>
</dbReference>
<dbReference type="FunFam" id="3.30.565.10:FF:000006">
    <property type="entry name" value="Sensor histidine kinase WalK"/>
    <property type="match status" value="1"/>
</dbReference>
<reference evidence="9 10" key="1">
    <citation type="submission" date="2017-02" db="EMBL/GenBank/DDBJ databases">
        <authorList>
            <person name="Peterson S.W."/>
        </authorList>
    </citation>
    <scope>NUCLEOTIDE SEQUENCE [LARGE SCALE GENOMIC DNA]</scope>
    <source>
        <strain evidence="9 10">DSM 25262</strain>
    </source>
</reference>
<evidence type="ECO:0000259" key="7">
    <source>
        <dbReference type="PROSITE" id="PS50112"/>
    </source>
</evidence>
<dbReference type="PRINTS" id="PR00344">
    <property type="entry name" value="BCTRLSENSOR"/>
</dbReference>
<dbReference type="InterPro" id="IPR001610">
    <property type="entry name" value="PAC"/>
</dbReference>
<dbReference type="InterPro" id="IPR003661">
    <property type="entry name" value="HisK_dim/P_dom"/>
</dbReference>
<dbReference type="PROSITE" id="PS50112">
    <property type="entry name" value="PAS"/>
    <property type="match status" value="2"/>
</dbReference>
<dbReference type="Pfam" id="PF00512">
    <property type="entry name" value="HisKA"/>
    <property type="match status" value="1"/>
</dbReference>
<feature type="domain" description="Histidine kinase" evidence="6">
    <location>
        <begin position="713"/>
        <end position="940"/>
    </location>
</feature>
<dbReference type="InterPro" id="IPR000014">
    <property type="entry name" value="PAS"/>
</dbReference>